<keyword evidence="17" id="KW-1185">Reference proteome</keyword>
<dbReference type="FunFam" id="3.10.290.70:FF:000004">
    <property type="entry name" value="40S ribosomal protein S8"/>
    <property type="match status" value="1"/>
</dbReference>
<sequence>MGISRDNWHKRRKTGGKRKPVHKKRKYELGRPPSNTKLGPKRIHTVRVRGGNKKYRALRLDVGNFSWGSECCTRKTRIIDVVYNASNNELVRTKTLVKNCVILVDSAPFRHWYESHYALPLGRKKGAKLTPEEEDILNKKRSRKVQKKFDKRRKNSKINSLLDEQFQQGKLLVYQSGCNSGIHFRCRSDVYNVRRLLSGSSPWSRLPVLVSVRMGTPIKDVVIKPDAPNTLLLEKHADYIAVYGSKKDDYILTLYDSIKVINVDKVVEYVRGLQQDDGSFAGDKWGEIDTRFSFCAVATLALLGRLDAVDMDKSVQFVLSCMNFDGGFGCRPGSESHAGQIYCCTGFLSITGQLHQVNADLLGWWLCERQLPSGGLNGRPEKLPDVCYSWWVLAALKIIGRIQWIDKAKLRTFILACQDEETGGFADRPGDMVDPFHTLFGIAGLSLLGYEQIKAVNPVFCMPEDVLQRIGLHTDLLT</sequence>
<dbReference type="InterPro" id="IPR018283">
    <property type="entry name" value="Ribosomal_eS8_CS"/>
</dbReference>
<dbReference type="InterPro" id="IPR026873">
    <property type="entry name" value="Ptb1"/>
</dbReference>
<comment type="cofactor">
    <cofactor evidence="1">
        <name>Zn(2+)</name>
        <dbReference type="ChEBI" id="CHEBI:29105"/>
    </cofactor>
</comment>
<evidence type="ECO:0000313" key="17">
    <source>
        <dbReference type="Proteomes" id="UP000606274"/>
    </source>
</evidence>
<dbReference type="PROSITE" id="PS01193">
    <property type="entry name" value="RIBOSOMAL_S8E"/>
    <property type="match status" value="1"/>
</dbReference>
<dbReference type="AlphaFoldDB" id="A0A8T0B5L4"/>
<evidence type="ECO:0000256" key="9">
    <source>
        <dbReference type="ARBA" id="ARBA00022833"/>
    </source>
</evidence>
<evidence type="ECO:0000256" key="4">
    <source>
        <dbReference type="ARBA" id="ARBA00011355"/>
    </source>
</evidence>
<comment type="similarity">
    <text evidence="3">Belongs to the protein prenyltransferase subunit beta family.</text>
</comment>
<dbReference type="GO" id="GO:0004663">
    <property type="term" value="F:Rab geranylgeranyltransferase activity"/>
    <property type="evidence" value="ECO:0007669"/>
    <property type="project" value="UniProtKB-EC"/>
</dbReference>
<evidence type="ECO:0000313" key="16">
    <source>
        <dbReference type="EMBL" id="KAF7700469.1"/>
    </source>
</evidence>
<dbReference type="InterPro" id="IPR001047">
    <property type="entry name" value="Ribosomal_eS8"/>
</dbReference>
<dbReference type="PANTHER" id="PTHR11774:SF11">
    <property type="entry name" value="GERANYLGERANYL TRANSFERASE TYPE-2 SUBUNIT BETA"/>
    <property type="match status" value="1"/>
</dbReference>
<evidence type="ECO:0000256" key="14">
    <source>
        <dbReference type="SAM" id="MobiDB-lite"/>
    </source>
</evidence>
<evidence type="ECO:0000256" key="10">
    <source>
        <dbReference type="ARBA" id="ARBA00022980"/>
    </source>
</evidence>
<dbReference type="FunFam" id="1.50.10.20:FF:000012">
    <property type="entry name" value="Geranylgeranyl transferase type-2 subunit beta"/>
    <property type="match status" value="1"/>
</dbReference>
<comment type="catalytic activity">
    <reaction evidence="12">
        <text>geranylgeranyl diphosphate + L-cysteinyl-[protein] = S-geranylgeranyl-L-cysteinyl-[protein] + diphosphate</text>
        <dbReference type="Rhea" id="RHEA:21240"/>
        <dbReference type="Rhea" id="RHEA-COMP:10131"/>
        <dbReference type="Rhea" id="RHEA-COMP:11537"/>
        <dbReference type="ChEBI" id="CHEBI:29950"/>
        <dbReference type="ChEBI" id="CHEBI:33019"/>
        <dbReference type="ChEBI" id="CHEBI:57533"/>
        <dbReference type="ChEBI" id="CHEBI:86021"/>
        <dbReference type="EC" id="2.5.1.60"/>
    </reaction>
</comment>
<keyword evidence="6" id="KW-0808">Transferase</keyword>
<dbReference type="Pfam" id="PF00432">
    <property type="entry name" value="Prenyltrans"/>
    <property type="match status" value="1"/>
</dbReference>
<evidence type="ECO:0000256" key="3">
    <source>
        <dbReference type="ARBA" id="ARBA00010497"/>
    </source>
</evidence>
<dbReference type="InterPro" id="IPR008930">
    <property type="entry name" value="Terpenoid_cyclase/PrenylTrfase"/>
</dbReference>
<dbReference type="GO" id="GO:0003735">
    <property type="term" value="F:structural constituent of ribosome"/>
    <property type="evidence" value="ECO:0007669"/>
    <property type="project" value="InterPro"/>
</dbReference>
<dbReference type="Proteomes" id="UP000606274">
    <property type="component" value="Unassembled WGS sequence"/>
</dbReference>
<dbReference type="SUPFAM" id="SSF48239">
    <property type="entry name" value="Terpenoid cyclases/Protein prenyltransferases"/>
    <property type="match status" value="1"/>
</dbReference>
<feature type="compositionally biased region" description="Basic residues" evidence="14">
    <location>
        <begin position="8"/>
        <end position="26"/>
    </location>
</feature>
<keyword evidence="10 13" id="KW-0689">Ribosomal protein</keyword>
<organism evidence="16 17">
    <name type="scientific">Silurus meridionalis</name>
    <name type="common">Southern catfish</name>
    <name type="synonym">Silurus soldatovi meridionalis</name>
    <dbReference type="NCBI Taxonomy" id="175797"/>
    <lineage>
        <taxon>Eukaryota</taxon>
        <taxon>Metazoa</taxon>
        <taxon>Chordata</taxon>
        <taxon>Craniata</taxon>
        <taxon>Vertebrata</taxon>
        <taxon>Euteleostomi</taxon>
        <taxon>Actinopterygii</taxon>
        <taxon>Neopterygii</taxon>
        <taxon>Teleostei</taxon>
        <taxon>Ostariophysi</taxon>
        <taxon>Siluriformes</taxon>
        <taxon>Siluridae</taxon>
        <taxon>Silurus</taxon>
    </lineage>
</organism>
<evidence type="ECO:0000256" key="1">
    <source>
        <dbReference type="ARBA" id="ARBA00001947"/>
    </source>
</evidence>
<keyword evidence="7" id="KW-0479">Metal-binding</keyword>
<dbReference type="GO" id="GO:1990904">
    <property type="term" value="C:ribonucleoprotein complex"/>
    <property type="evidence" value="ECO:0007669"/>
    <property type="project" value="UniProtKB-KW"/>
</dbReference>
<dbReference type="GO" id="GO:0005968">
    <property type="term" value="C:Rab-protein geranylgeranyltransferase complex"/>
    <property type="evidence" value="ECO:0007669"/>
    <property type="project" value="TreeGrafter"/>
</dbReference>
<feature type="region of interest" description="Disordered" evidence="14">
    <location>
        <begin position="1"/>
        <end position="40"/>
    </location>
</feature>
<dbReference type="GO" id="GO:0046872">
    <property type="term" value="F:metal ion binding"/>
    <property type="evidence" value="ECO:0007669"/>
    <property type="project" value="UniProtKB-KW"/>
</dbReference>
<evidence type="ECO:0000256" key="12">
    <source>
        <dbReference type="ARBA" id="ARBA00047658"/>
    </source>
</evidence>
<feature type="domain" description="Prenyltransferase alpha-alpha toroid" evidence="15">
    <location>
        <begin position="252"/>
        <end position="462"/>
    </location>
</feature>
<dbReference type="Gene3D" id="1.50.10.20">
    <property type="match status" value="1"/>
</dbReference>
<evidence type="ECO:0000256" key="5">
    <source>
        <dbReference type="ARBA" id="ARBA00022602"/>
    </source>
</evidence>
<dbReference type="CDD" id="cd11382">
    <property type="entry name" value="Ribosomal_S8e"/>
    <property type="match status" value="1"/>
</dbReference>
<comment type="similarity">
    <text evidence="2 13">Belongs to the eukaryotic ribosomal protein eS8 family.</text>
</comment>
<dbReference type="GO" id="GO:0006412">
    <property type="term" value="P:translation"/>
    <property type="evidence" value="ECO:0007669"/>
    <property type="project" value="InterPro"/>
</dbReference>
<proteinExistence type="inferred from homology"/>
<comment type="subunit">
    <text evidence="4">Heterodimer of an alpha and a beta subunit.</text>
</comment>
<comment type="caution">
    <text evidence="16">The sequence shown here is derived from an EMBL/GenBank/DDBJ whole genome shotgun (WGS) entry which is preliminary data.</text>
</comment>
<dbReference type="GO" id="GO:0072657">
    <property type="term" value="P:protein localization to membrane"/>
    <property type="evidence" value="ECO:0007669"/>
    <property type="project" value="UniProtKB-ARBA"/>
</dbReference>
<keyword evidence="11 13" id="KW-0687">Ribonucleoprotein</keyword>
<name>A0A8T0B5L4_SILME</name>
<protein>
    <recommendedName>
        <fullName evidence="13">40S ribosomal protein S8</fullName>
    </recommendedName>
</protein>
<dbReference type="Gene3D" id="3.10.290.70">
    <property type="match status" value="1"/>
</dbReference>
<dbReference type="PANTHER" id="PTHR11774">
    <property type="entry name" value="GERANYLGERANYL TRANSFERASE TYPE BETA SUBUNIT"/>
    <property type="match status" value="1"/>
</dbReference>
<dbReference type="InterPro" id="IPR001330">
    <property type="entry name" value="Prenyltrans"/>
</dbReference>
<dbReference type="NCBIfam" id="TIGR00307">
    <property type="entry name" value="eS8"/>
    <property type="match status" value="1"/>
</dbReference>
<evidence type="ECO:0000259" key="15">
    <source>
        <dbReference type="Pfam" id="PF00432"/>
    </source>
</evidence>
<evidence type="ECO:0000256" key="6">
    <source>
        <dbReference type="ARBA" id="ARBA00022679"/>
    </source>
</evidence>
<gene>
    <name evidence="16" type="ORF">HF521_003427</name>
</gene>
<accession>A0A8T0B5L4</accession>
<evidence type="ECO:0000256" key="11">
    <source>
        <dbReference type="ARBA" id="ARBA00023274"/>
    </source>
</evidence>
<dbReference type="InterPro" id="IPR045089">
    <property type="entry name" value="PGGT1B-like"/>
</dbReference>
<dbReference type="GO" id="GO:0005840">
    <property type="term" value="C:ribosome"/>
    <property type="evidence" value="ECO:0007669"/>
    <property type="project" value="UniProtKB-KW"/>
</dbReference>
<evidence type="ECO:0000256" key="13">
    <source>
        <dbReference type="RuleBase" id="RU000669"/>
    </source>
</evidence>
<evidence type="ECO:0000256" key="8">
    <source>
        <dbReference type="ARBA" id="ARBA00022737"/>
    </source>
</evidence>
<dbReference type="Pfam" id="PF01201">
    <property type="entry name" value="Ribosomal_S8e"/>
    <property type="match status" value="1"/>
</dbReference>
<dbReference type="EMBL" id="JABFDY010000012">
    <property type="protein sequence ID" value="KAF7700469.1"/>
    <property type="molecule type" value="Genomic_DNA"/>
</dbReference>
<dbReference type="InterPro" id="IPR022309">
    <property type="entry name" value="Ribosomal_Se8/biogenesis_NSA2"/>
</dbReference>
<reference evidence="16" key="1">
    <citation type="submission" date="2020-08" db="EMBL/GenBank/DDBJ databases">
        <title>Chromosome-level assembly of Southern catfish (Silurus meridionalis) provides insights into visual adaptation to the nocturnal and benthic lifestyles.</title>
        <authorList>
            <person name="Zhang Y."/>
            <person name="Wang D."/>
            <person name="Peng Z."/>
        </authorList>
    </citation>
    <scope>NUCLEOTIDE SEQUENCE</scope>
    <source>
        <strain evidence="16">SWU-2019-XX</strain>
        <tissue evidence="16">Muscle</tissue>
    </source>
</reference>
<keyword evidence="8" id="KW-0677">Repeat</keyword>
<keyword evidence="5" id="KW-0637">Prenyltransferase</keyword>
<evidence type="ECO:0000256" key="7">
    <source>
        <dbReference type="ARBA" id="ARBA00022723"/>
    </source>
</evidence>
<keyword evidence="9" id="KW-0862">Zinc</keyword>
<dbReference type="CDD" id="cd02894">
    <property type="entry name" value="GGTase-II"/>
    <property type="match status" value="1"/>
</dbReference>
<evidence type="ECO:0000256" key="2">
    <source>
        <dbReference type="ARBA" id="ARBA00005257"/>
    </source>
</evidence>